<sequence>MPGPSIPRSSSHPQLLFRATDPHHHYPRSHFSAPSSSPGTSWATILVRRLKLVRKRDEPQSQYQPELNQENLRAHDIKYAAAADYSSSSPYYYQLTKFRGLAHPSLVADPRPSPGRRSQGTSSTTAVSTSSLSNLISKLEELILCFSLNNKSKTTQMFTSSNTSTTTSGLKKDLTIVKKDDRVIMSSSSQPDNYSVVDQIVVKKEKKAAVSNHYDLQKRAAGLIAKAKPLRERVSEATVDVSPSPSPSPASLSLSSKENDQHGSGSAEKKKEDSESDQKEFVWADKYRPKALEDFICNREKAIHLQASIREGSICGHFIFEGAPGVGKRTMIWAMMREIFGPEKIKVTKESKAFNVKGEVVTSIQVEVKQSPQHVELNLSELRGYEKHVIIELFKETHKELPNKSPFPCGLDHCRAIILHEADKLSTDALLYIRWLLERYKGCNKVLFCCNDVSKLQPVKELCTTIQLSPPSTDEIVEVLQLIAKQEGIGLPHEMAMKIVDKSRNNLRQAIRSFEATWRNNYPFTEGQLILTGWEDDIANIAKNIIEEQSPKQLFIIRGKLQGLIAHDVPSDFIFKSLVGEIKHHLCEELKPRIDSLYEEYNRNAESLFESEKQFGSENSKKEEPNLKNNEHIKNIQHYLRIEEFIAKFMSCYKHSAI</sequence>
<dbReference type="PANTHER" id="PTHR11669:SF52">
    <property type="entry name" value="OS10G0574500 PROTEIN"/>
    <property type="match status" value="1"/>
</dbReference>
<reference evidence="2" key="1">
    <citation type="journal article" date="2023" name="Science">
        <title>Elucidation of the pathway for biosynthesis of saponin adjuvants from the soapbark tree.</title>
        <authorList>
            <person name="Reed J."/>
            <person name="Orme A."/>
            <person name="El-Demerdash A."/>
            <person name="Owen C."/>
            <person name="Martin L.B.B."/>
            <person name="Misra R.C."/>
            <person name="Kikuchi S."/>
            <person name="Rejzek M."/>
            <person name="Martin A.C."/>
            <person name="Harkess A."/>
            <person name="Leebens-Mack J."/>
            <person name="Louveau T."/>
            <person name="Stephenson M.J."/>
            <person name="Osbourn A."/>
        </authorList>
    </citation>
    <scope>NUCLEOTIDE SEQUENCE</scope>
    <source>
        <strain evidence="2">S10</strain>
    </source>
</reference>
<feature type="region of interest" description="Disordered" evidence="1">
    <location>
        <begin position="235"/>
        <end position="279"/>
    </location>
</feature>
<protein>
    <submittedName>
        <fullName evidence="2">Replication factor C subunit 3</fullName>
    </submittedName>
</protein>
<dbReference type="InterPro" id="IPR008921">
    <property type="entry name" value="DNA_pol3_clamp-load_cplx_C"/>
</dbReference>
<dbReference type="Gene3D" id="1.20.272.10">
    <property type="match status" value="1"/>
</dbReference>
<keyword evidence="3" id="KW-1185">Reference proteome</keyword>
<dbReference type="GO" id="GO:0003677">
    <property type="term" value="F:DNA binding"/>
    <property type="evidence" value="ECO:0007669"/>
    <property type="project" value="InterPro"/>
</dbReference>
<comment type="caution">
    <text evidence="2">The sequence shown here is derived from an EMBL/GenBank/DDBJ whole genome shotgun (WGS) entry which is preliminary data.</text>
</comment>
<dbReference type="InterPro" id="IPR027417">
    <property type="entry name" value="P-loop_NTPase"/>
</dbReference>
<dbReference type="GO" id="GO:0006261">
    <property type="term" value="P:DNA-templated DNA replication"/>
    <property type="evidence" value="ECO:0007669"/>
    <property type="project" value="TreeGrafter"/>
</dbReference>
<evidence type="ECO:0000313" key="2">
    <source>
        <dbReference type="EMBL" id="KAJ7950654.1"/>
    </source>
</evidence>
<dbReference type="Proteomes" id="UP001163823">
    <property type="component" value="Chromosome 11"/>
</dbReference>
<feature type="compositionally biased region" description="Low complexity" evidence="1">
    <location>
        <begin position="118"/>
        <end position="127"/>
    </location>
</feature>
<dbReference type="Pfam" id="PF21960">
    <property type="entry name" value="RCF1-5-like_lid"/>
    <property type="match status" value="1"/>
</dbReference>
<dbReference type="SUPFAM" id="SSF52540">
    <property type="entry name" value="P-loop containing nucleoside triphosphate hydrolases"/>
    <property type="match status" value="1"/>
</dbReference>
<dbReference type="SUPFAM" id="SSF48019">
    <property type="entry name" value="post-AAA+ oligomerization domain-like"/>
    <property type="match status" value="1"/>
</dbReference>
<name>A0AAD7PD82_QUISA</name>
<dbReference type="GO" id="GO:0006281">
    <property type="term" value="P:DNA repair"/>
    <property type="evidence" value="ECO:0007669"/>
    <property type="project" value="TreeGrafter"/>
</dbReference>
<dbReference type="GO" id="GO:0003689">
    <property type="term" value="F:DNA clamp loader activity"/>
    <property type="evidence" value="ECO:0007669"/>
    <property type="project" value="TreeGrafter"/>
</dbReference>
<evidence type="ECO:0000256" key="1">
    <source>
        <dbReference type="SAM" id="MobiDB-lite"/>
    </source>
</evidence>
<dbReference type="FunFam" id="1.10.8.60:FF:000030">
    <property type="entry name" value="replication factor C subunit 3"/>
    <property type="match status" value="1"/>
</dbReference>
<feature type="compositionally biased region" description="Basic and acidic residues" evidence="1">
    <location>
        <begin position="257"/>
        <end position="279"/>
    </location>
</feature>
<dbReference type="KEGG" id="qsa:O6P43_026815"/>
<dbReference type="Gene3D" id="1.10.8.60">
    <property type="match status" value="1"/>
</dbReference>
<dbReference type="Gene3D" id="3.40.50.300">
    <property type="entry name" value="P-loop containing nucleotide triphosphate hydrolases"/>
    <property type="match status" value="1"/>
</dbReference>
<dbReference type="InterPro" id="IPR050238">
    <property type="entry name" value="DNA_Rep/Repair_Clamp_Loader"/>
</dbReference>
<dbReference type="GO" id="GO:0005663">
    <property type="term" value="C:DNA replication factor C complex"/>
    <property type="evidence" value="ECO:0007669"/>
    <property type="project" value="TreeGrafter"/>
</dbReference>
<evidence type="ECO:0000313" key="3">
    <source>
        <dbReference type="Proteomes" id="UP001163823"/>
    </source>
</evidence>
<dbReference type="EMBL" id="JARAOO010000011">
    <property type="protein sequence ID" value="KAJ7950654.1"/>
    <property type="molecule type" value="Genomic_DNA"/>
</dbReference>
<dbReference type="GO" id="GO:0005634">
    <property type="term" value="C:nucleus"/>
    <property type="evidence" value="ECO:0007669"/>
    <property type="project" value="TreeGrafter"/>
</dbReference>
<gene>
    <name evidence="2" type="ORF">O6P43_026815</name>
</gene>
<organism evidence="2 3">
    <name type="scientific">Quillaja saponaria</name>
    <name type="common">Soap bark tree</name>
    <dbReference type="NCBI Taxonomy" id="32244"/>
    <lineage>
        <taxon>Eukaryota</taxon>
        <taxon>Viridiplantae</taxon>
        <taxon>Streptophyta</taxon>
        <taxon>Embryophyta</taxon>
        <taxon>Tracheophyta</taxon>
        <taxon>Spermatophyta</taxon>
        <taxon>Magnoliopsida</taxon>
        <taxon>eudicotyledons</taxon>
        <taxon>Gunneridae</taxon>
        <taxon>Pentapetalae</taxon>
        <taxon>rosids</taxon>
        <taxon>fabids</taxon>
        <taxon>Fabales</taxon>
        <taxon>Quillajaceae</taxon>
        <taxon>Quillaja</taxon>
    </lineage>
</organism>
<proteinExistence type="predicted"/>
<dbReference type="PANTHER" id="PTHR11669">
    <property type="entry name" value="REPLICATION FACTOR C / DNA POLYMERASE III GAMMA-TAU SUBUNIT"/>
    <property type="match status" value="1"/>
</dbReference>
<dbReference type="AlphaFoldDB" id="A0AAD7PD82"/>
<feature type="region of interest" description="Disordered" evidence="1">
    <location>
        <begin position="104"/>
        <end position="127"/>
    </location>
</feature>
<accession>A0AAD7PD82</accession>